<keyword evidence="2" id="KW-1185">Reference proteome</keyword>
<evidence type="ECO:0000313" key="2">
    <source>
        <dbReference type="Proteomes" id="UP001445076"/>
    </source>
</evidence>
<dbReference type="AlphaFoldDB" id="A0AAW0WWA5"/>
<evidence type="ECO:0000313" key="1">
    <source>
        <dbReference type="EMBL" id="KAK8735230.1"/>
    </source>
</evidence>
<dbReference type="Proteomes" id="UP001445076">
    <property type="component" value="Unassembled WGS sequence"/>
</dbReference>
<comment type="caution">
    <text evidence="1">The sequence shown here is derived from an EMBL/GenBank/DDBJ whole genome shotgun (WGS) entry which is preliminary data.</text>
</comment>
<organism evidence="1 2">
    <name type="scientific">Cherax quadricarinatus</name>
    <name type="common">Australian red claw crayfish</name>
    <dbReference type="NCBI Taxonomy" id="27406"/>
    <lineage>
        <taxon>Eukaryota</taxon>
        <taxon>Metazoa</taxon>
        <taxon>Ecdysozoa</taxon>
        <taxon>Arthropoda</taxon>
        <taxon>Crustacea</taxon>
        <taxon>Multicrustacea</taxon>
        <taxon>Malacostraca</taxon>
        <taxon>Eumalacostraca</taxon>
        <taxon>Eucarida</taxon>
        <taxon>Decapoda</taxon>
        <taxon>Pleocyemata</taxon>
        <taxon>Astacidea</taxon>
        <taxon>Parastacoidea</taxon>
        <taxon>Parastacidae</taxon>
        <taxon>Cherax</taxon>
    </lineage>
</organism>
<reference evidence="1 2" key="1">
    <citation type="journal article" date="2024" name="BMC Genomics">
        <title>Genome assembly of redclaw crayfish (Cherax quadricarinatus) provides insights into its immune adaptation and hypoxia tolerance.</title>
        <authorList>
            <person name="Liu Z."/>
            <person name="Zheng J."/>
            <person name="Li H."/>
            <person name="Fang K."/>
            <person name="Wang S."/>
            <person name="He J."/>
            <person name="Zhou D."/>
            <person name="Weng S."/>
            <person name="Chi M."/>
            <person name="Gu Z."/>
            <person name="He J."/>
            <person name="Li F."/>
            <person name="Wang M."/>
        </authorList>
    </citation>
    <scope>NUCLEOTIDE SEQUENCE [LARGE SCALE GENOMIC DNA]</scope>
    <source>
        <strain evidence="1">ZL_2023a</strain>
    </source>
</reference>
<name>A0AAW0WWA5_CHEQU</name>
<accession>A0AAW0WWA5</accession>
<protein>
    <submittedName>
        <fullName evidence="1">Uncharacterized protein</fullName>
    </submittedName>
</protein>
<gene>
    <name evidence="1" type="ORF">OTU49_005571</name>
</gene>
<dbReference type="EMBL" id="JARKIK010000048">
    <property type="protein sequence ID" value="KAK8735230.1"/>
    <property type="molecule type" value="Genomic_DNA"/>
</dbReference>
<sequence length="116" mass="12662">MVYVLQEGGHHNDSTHTARLRTSASALGLGYHPLYAPSPCSQLRWGKKTIVYIFVYVDSHVHSDCSGEVRVPCLGAMRAPRMRLAASLVFPPFVPYAVGKLATARPTVVLAAKSPW</sequence>
<proteinExistence type="predicted"/>